<gene>
    <name evidence="1" type="ORF">J2X78_005232</name>
</gene>
<accession>A0ACC6L5I2</accession>
<reference evidence="1" key="1">
    <citation type="submission" date="2023-07" db="EMBL/GenBank/DDBJ databases">
        <title>Sorghum-associated microbial communities from plants grown in Nebraska, USA.</title>
        <authorList>
            <person name="Schachtman D."/>
        </authorList>
    </citation>
    <scope>NUCLEOTIDE SEQUENCE</scope>
    <source>
        <strain evidence="1">2697</strain>
    </source>
</reference>
<evidence type="ECO:0000313" key="1">
    <source>
        <dbReference type="EMBL" id="MDR6786637.1"/>
    </source>
</evidence>
<proteinExistence type="predicted"/>
<name>A0ACC6L5I2_9SPHI</name>
<keyword evidence="2" id="KW-1185">Reference proteome</keyword>
<dbReference type="EMBL" id="JAVDTF010000007">
    <property type="protein sequence ID" value="MDR6786637.1"/>
    <property type="molecule type" value="Genomic_DNA"/>
</dbReference>
<dbReference type="Proteomes" id="UP001246858">
    <property type="component" value="Unassembled WGS sequence"/>
</dbReference>
<comment type="caution">
    <text evidence="1">The sequence shown here is derived from an EMBL/GenBank/DDBJ whole genome shotgun (WGS) entry which is preliminary data.</text>
</comment>
<evidence type="ECO:0000313" key="2">
    <source>
        <dbReference type="Proteomes" id="UP001246858"/>
    </source>
</evidence>
<organism evidence="1 2">
    <name type="scientific">Pedobacter africanus</name>
    <dbReference type="NCBI Taxonomy" id="151894"/>
    <lineage>
        <taxon>Bacteria</taxon>
        <taxon>Pseudomonadati</taxon>
        <taxon>Bacteroidota</taxon>
        <taxon>Sphingobacteriia</taxon>
        <taxon>Sphingobacteriales</taxon>
        <taxon>Sphingobacteriaceae</taxon>
        <taxon>Pedobacter</taxon>
    </lineage>
</organism>
<protein>
    <submittedName>
        <fullName evidence="1">Uncharacterized protein</fullName>
    </submittedName>
</protein>
<sequence>MTIYKIEADHTYKHISAKEETTIHQFRDFKGQPLTGIWKTPRFQLLENVTPVKSEKNSEQAKSNGFDARNYGNMLFIKKEFDHLFSLPNVELLPVAIESGEPNFSFLNVLNAIEAIDFSNLDYQQSMKMLKSNNIRFISENIGELEIFRDKKLINFYYCTDAFKTLFEINDIKGLKFEEVGKTL</sequence>